<dbReference type="EMBL" id="UYJE01009654">
    <property type="protein sequence ID" value="VDI75295.1"/>
    <property type="molecule type" value="Genomic_DNA"/>
</dbReference>
<gene>
    <name evidence="6" type="ORF">MGAL_10B010938</name>
</gene>
<proteinExistence type="predicted"/>
<dbReference type="AlphaFoldDB" id="A0A8B6H6Q0"/>
<sequence>MLQLMESQKLDRGCFVCGKGEAKRCSTCKQVLYCSKKCQKADWKTHKKMCGETDQNANYNEKHVQRPLVETDNLPKIPLTSTLYESAKTKTKNLFPGKDVICSLDTLSPAPRFDAVFLAYIEGYHPYVFRHAIFILDINSKESFLTFYLDYDKPEPYFTWEDVRPGKFVVVQLPHLHYFMDGQVGFRIEEPYEVRFLDG</sequence>
<keyword evidence="3" id="KW-0862">Zinc</keyword>
<keyword evidence="1" id="KW-0479">Metal-binding</keyword>
<organism evidence="6 7">
    <name type="scientific">Mytilus galloprovincialis</name>
    <name type="common">Mediterranean mussel</name>
    <dbReference type="NCBI Taxonomy" id="29158"/>
    <lineage>
        <taxon>Eukaryota</taxon>
        <taxon>Metazoa</taxon>
        <taxon>Spiralia</taxon>
        <taxon>Lophotrochozoa</taxon>
        <taxon>Mollusca</taxon>
        <taxon>Bivalvia</taxon>
        <taxon>Autobranchia</taxon>
        <taxon>Pteriomorphia</taxon>
        <taxon>Mytilida</taxon>
        <taxon>Mytiloidea</taxon>
        <taxon>Mytilidae</taxon>
        <taxon>Mytilinae</taxon>
        <taxon>Mytilus</taxon>
    </lineage>
</organism>
<keyword evidence="2 4" id="KW-0863">Zinc-finger</keyword>
<dbReference type="PROSITE" id="PS50865">
    <property type="entry name" value="ZF_MYND_2"/>
    <property type="match status" value="1"/>
</dbReference>
<evidence type="ECO:0000256" key="1">
    <source>
        <dbReference type="ARBA" id="ARBA00022723"/>
    </source>
</evidence>
<comment type="caution">
    <text evidence="6">The sequence shown here is derived from an EMBL/GenBank/DDBJ whole genome shotgun (WGS) entry which is preliminary data.</text>
</comment>
<dbReference type="Proteomes" id="UP000596742">
    <property type="component" value="Unassembled WGS sequence"/>
</dbReference>
<reference evidence="6" key="1">
    <citation type="submission" date="2018-11" db="EMBL/GenBank/DDBJ databases">
        <authorList>
            <person name="Alioto T."/>
            <person name="Alioto T."/>
        </authorList>
    </citation>
    <scope>NUCLEOTIDE SEQUENCE</scope>
</reference>
<keyword evidence="7" id="KW-1185">Reference proteome</keyword>
<dbReference type="InterPro" id="IPR024119">
    <property type="entry name" value="TF_DEAF-1"/>
</dbReference>
<dbReference type="GO" id="GO:0000981">
    <property type="term" value="F:DNA-binding transcription factor activity, RNA polymerase II-specific"/>
    <property type="evidence" value="ECO:0007669"/>
    <property type="project" value="TreeGrafter"/>
</dbReference>
<evidence type="ECO:0000256" key="3">
    <source>
        <dbReference type="ARBA" id="ARBA00022833"/>
    </source>
</evidence>
<dbReference type="InterPro" id="IPR002893">
    <property type="entry name" value="Znf_MYND"/>
</dbReference>
<name>A0A8B6H6Q0_MYTGA</name>
<evidence type="ECO:0000256" key="4">
    <source>
        <dbReference type="PROSITE-ProRule" id="PRU00134"/>
    </source>
</evidence>
<evidence type="ECO:0000256" key="2">
    <source>
        <dbReference type="ARBA" id="ARBA00022771"/>
    </source>
</evidence>
<dbReference type="SUPFAM" id="SSF144232">
    <property type="entry name" value="HIT/MYND zinc finger-like"/>
    <property type="match status" value="1"/>
</dbReference>
<dbReference type="PROSITE" id="PS01360">
    <property type="entry name" value="ZF_MYND_1"/>
    <property type="match status" value="1"/>
</dbReference>
<accession>A0A8B6H6Q0</accession>
<dbReference type="PANTHER" id="PTHR10237:SF14">
    <property type="entry name" value="MYND-TYPE DOMAIN-CONTAINING PROTEIN"/>
    <property type="match status" value="1"/>
</dbReference>
<dbReference type="GO" id="GO:0008270">
    <property type="term" value="F:zinc ion binding"/>
    <property type="evidence" value="ECO:0007669"/>
    <property type="project" value="UniProtKB-KW"/>
</dbReference>
<dbReference type="Pfam" id="PF01753">
    <property type="entry name" value="zf-MYND"/>
    <property type="match status" value="1"/>
</dbReference>
<dbReference type="Gene3D" id="6.10.140.2220">
    <property type="match status" value="1"/>
</dbReference>
<feature type="domain" description="MYND-type" evidence="5">
    <location>
        <begin position="14"/>
        <end position="50"/>
    </location>
</feature>
<protein>
    <recommendedName>
        <fullName evidence="5">MYND-type domain-containing protein</fullName>
    </recommendedName>
</protein>
<evidence type="ECO:0000259" key="5">
    <source>
        <dbReference type="PROSITE" id="PS50865"/>
    </source>
</evidence>
<dbReference type="OrthoDB" id="2519255at2759"/>
<evidence type="ECO:0000313" key="7">
    <source>
        <dbReference type="Proteomes" id="UP000596742"/>
    </source>
</evidence>
<evidence type="ECO:0000313" key="6">
    <source>
        <dbReference type="EMBL" id="VDI75295.1"/>
    </source>
</evidence>
<dbReference type="PANTHER" id="PTHR10237">
    <property type="entry name" value="DEFORMED EPIDERMAL AUTOREGULATORY FACTOR 1 HOMOLOG SUPPRESSIN"/>
    <property type="match status" value="1"/>
</dbReference>
<dbReference type="GO" id="GO:0005634">
    <property type="term" value="C:nucleus"/>
    <property type="evidence" value="ECO:0007669"/>
    <property type="project" value="TreeGrafter"/>
</dbReference>